<keyword evidence="4" id="KW-0472">Membrane</keyword>
<dbReference type="STRING" id="1160509.A0A3N4HJB3"/>
<dbReference type="PANTHER" id="PTHR46093">
    <property type="entry name" value="ACYL-COA-BINDING DOMAIN-CONTAINING PROTEIN 5"/>
    <property type="match status" value="1"/>
</dbReference>
<dbReference type="Gene3D" id="1.20.5.510">
    <property type="entry name" value="Single helix bin"/>
    <property type="match status" value="1"/>
</dbReference>
<evidence type="ECO:0000256" key="3">
    <source>
        <dbReference type="SAM" id="MobiDB-lite"/>
    </source>
</evidence>
<evidence type="ECO:0000256" key="4">
    <source>
        <dbReference type="SAM" id="Phobius"/>
    </source>
</evidence>
<name>A0A3N4HJB3_ASCIM</name>
<feature type="compositionally biased region" description="Polar residues" evidence="3">
    <location>
        <begin position="505"/>
        <end position="516"/>
    </location>
</feature>
<dbReference type="Gene3D" id="2.120.10.80">
    <property type="entry name" value="Kelch-type beta propeller"/>
    <property type="match status" value="1"/>
</dbReference>
<proteinExistence type="predicted"/>
<gene>
    <name evidence="5" type="ORF">BJ508DRAFT_367355</name>
</gene>
<keyword evidence="2" id="KW-0677">Repeat</keyword>
<feature type="compositionally biased region" description="Polar residues" evidence="3">
    <location>
        <begin position="373"/>
        <end position="384"/>
    </location>
</feature>
<organism evidence="5 6">
    <name type="scientific">Ascobolus immersus RN42</name>
    <dbReference type="NCBI Taxonomy" id="1160509"/>
    <lineage>
        <taxon>Eukaryota</taxon>
        <taxon>Fungi</taxon>
        <taxon>Dikarya</taxon>
        <taxon>Ascomycota</taxon>
        <taxon>Pezizomycotina</taxon>
        <taxon>Pezizomycetes</taxon>
        <taxon>Pezizales</taxon>
        <taxon>Ascobolaceae</taxon>
        <taxon>Ascobolus</taxon>
    </lineage>
</organism>
<evidence type="ECO:0000256" key="1">
    <source>
        <dbReference type="ARBA" id="ARBA00022441"/>
    </source>
</evidence>
<dbReference type="AlphaFoldDB" id="A0A3N4HJB3"/>
<keyword evidence="4" id="KW-0812">Transmembrane</keyword>
<keyword evidence="6" id="KW-1185">Reference proteome</keyword>
<dbReference type="CDD" id="cd12087">
    <property type="entry name" value="TM_EGFR-like"/>
    <property type="match status" value="1"/>
</dbReference>
<reference evidence="5 6" key="1">
    <citation type="journal article" date="2018" name="Nat. Ecol. Evol.">
        <title>Pezizomycetes genomes reveal the molecular basis of ectomycorrhizal truffle lifestyle.</title>
        <authorList>
            <person name="Murat C."/>
            <person name="Payen T."/>
            <person name="Noel B."/>
            <person name="Kuo A."/>
            <person name="Morin E."/>
            <person name="Chen J."/>
            <person name="Kohler A."/>
            <person name="Krizsan K."/>
            <person name="Balestrini R."/>
            <person name="Da Silva C."/>
            <person name="Montanini B."/>
            <person name="Hainaut M."/>
            <person name="Levati E."/>
            <person name="Barry K.W."/>
            <person name="Belfiori B."/>
            <person name="Cichocki N."/>
            <person name="Clum A."/>
            <person name="Dockter R.B."/>
            <person name="Fauchery L."/>
            <person name="Guy J."/>
            <person name="Iotti M."/>
            <person name="Le Tacon F."/>
            <person name="Lindquist E.A."/>
            <person name="Lipzen A."/>
            <person name="Malagnac F."/>
            <person name="Mello A."/>
            <person name="Molinier V."/>
            <person name="Miyauchi S."/>
            <person name="Poulain J."/>
            <person name="Riccioni C."/>
            <person name="Rubini A."/>
            <person name="Sitrit Y."/>
            <person name="Splivallo R."/>
            <person name="Traeger S."/>
            <person name="Wang M."/>
            <person name="Zifcakova L."/>
            <person name="Wipf D."/>
            <person name="Zambonelli A."/>
            <person name="Paolocci F."/>
            <person name="Nowrousian M."/>
            <person name="Ottonello S."/>
            <person name="Baldrian P."/>
            <person name="Spatafora J.W."/>
            <person name="Henrissat B."/>
            <person name="Nagy L.G."/>
            <person name="Aury J.M."/>
            <person name="Wincker P."/>
            <person name="Grigoriev I.V."/>
            <person name="Bonfante P."/>
            <person name="Martin F.M."/>
        </authorList>
    </citation>
    <scope>NUCLEOTIDE SEQUENCE [LARGE SCALE GENOMIC DNA]</scope>
    <source>
        <strain evidence="5 6">RN42</strain>
    </source>
</reference>
<dbReference type="InterPro" id="IPR011043">
    <property type="entry name" value="Gal_Oxase/kelch_b-propeller"/>
</dbReference>
<feature type="region of interest" description="Disordered" evidence="3">
    <location>
        <begin position="493"/>
        <end position="516"/>
    </location>
</feature>
<evidence type="ECO:0008006" key="7">
    <source>
        <dbReference type="Google" id="ProtNLM"/>
    </source>
</evidence>
<dbReference type="SUPFAM" id="SSF50965">
    <property type="entry name" value="Galactose oxidase, central domain"/>
    <property type="match status" value="1"/>
</dbReference>
<keyword evidence="1" id="KW-0880">Kelch repeat</keyword>
<protein>
    <recommendedName>
        <fullName evidence="7">Galactose oxidase</fullName>
    </recommendedName>
</protein>
<dbReference type="Proteomes" id="UP000275078">
    <property type="component" value="Unassembled WGS sequence"/>
</dbReference>
<evidence type="ECO:0000256" key="2">
    <source>
        <dbReference type="ARBA" id="ARBA00022737"/>
    </source>
</evidence>
<dbReference type="EMBL" id="ML119869">
    <property type="protein sequence ID" value="RPA72281.1"/>
    <property type="molecule type" value="Genomic_DNA"/>
</dbReference>
<evidence type="ECO:0000313" key="5">
    <source>
        <dbReference type="EMBL" id="RPA72281.1"/>
    </source>
</evidence>
<keyword evidence="4" id="KW-1133">Transmembrane helix</keyword>
<sequence length="516" mass="57072">MYVNQGERVDFSNYDARNKSIAISVKDKLEKMGGDTWIYDIKPKKWTVEGPSKALPNSTAGAGYALSKKTGKAYFIGGRLEDSGIRPNQLLIHDTKSGDWENLTDSTTGFTVAGMEFPEVVALDGYGTNGGGVLIVFGGIYWNARGELGVVDYDRVHIYDIEKKTWYQQPTRGLTKEAAFPSPRNKACTVTVSAPDNSSHNIYMYGGISTRKGDKPVPNFDNPDFKNYEYFNEVWVLSIPSFTWELVSSKGLFRYDQTCQLLDDRYLVSFGGRKQFYIGECTNFESPLNVQLFDLNELTWTSRYEKRKAKTGYKVPSVLFGSLGGDENGGATMQAPPHGWSDDSVSALFPRVSVRATSPKPNATSIDHDQTSETKNNQSSTPGTSNVPAVVGGAVGGFALLLILVGFLFFLRHRRQTHRSKRGNINGVEMPTSTEAVLLDGTMVNLKWVPYVEADAERFVPWTELSAESLRSVRSQTPVGDWRRRPPVEMYSGEGSVRDAISPVSGGTSISKRLTL</sequence>
<dbReference type="PANTHER" id="PTHR46093:SF18">
    <property type="entry name" value="FIBRONECTIN TYPE-III DOMAIN-CONTAINING PROTEIN"/>
    <property type="match status" value="1"/>
</dbReference>
<feature type="transmembrane region" description="Helical" evidence="4">
    <location>
        <begin position="387"/>
        <end position="411"/>
    </location>
</feature>
<feature type="region of interest" description="Disordered" evidence="3">
    <location>
        <begin position="357"/>
        <end position="384"/>
    </location>
</feature>
<evidence type="ECO:0000313" key="6">
    <source>
        <dbReference type="Proteomes" id="UP000275078"/>
    </source>
</evidence>
<accession>A0A3N4HJB3</accession>
<dbReference type="InterPro" id="IPR015915">
    <property type="entry name" value="Kelch-typ_b-propeller"/>
</dbReference>
<dbReference type="OrthoDB" id="10251809at2759"/>